<dbReference type="PRINTS" id="PR00455">
    <property type="entry name" value="HTHTETR"/>
</dbReference>
<evidence type="ECO:0000313" key="5">
    <source>
        <dbReference type="Proteomes" id="UP000467260"/>
    </source>
</evidence>
<evidence type="ECO:0000313" key="4">
    <source>
        <dbReference type="EMBL" id="BBZ24412.1"/>
    </source>
</evidence>
<dbReference type="PANTHER" id="PTHR30055">
    <property type="entry name" value="HTH-TYPE TRANSCRIPTIONAL REGULATOR RUTR"/>
    <property type="match status" value="1"/>
</dbReference>
<dbReference type="KEGG" id="mhib:MHIB_28300"/>
<proteinExistence type="predicted"/>
<dbReference type="InterPro" id="IPR036271">
    <property type="entry name" value="Tet_transcr_reg_TetR-rel_C_sf"/>
</dbReference>
<name>A0A7I7X4G9_9MYCO</name>
<dbReference type="Gene3D" id="1.10.357.10">
    <property type="entry name" value="Tetracycline Repressor, domain 2"/>
    <property type="match status" value="1"/>
</dbReference>
<dbReference type="SUPFAM" id="SSF48498">
    <property type="entry name" value="Tetracyclin repressor-like, C-terminal domain"/>
    <property type="match status" value="1"/>
</dbReference>
<accession>A0A7I7X4G9</accession>
<gene>
    <name evidence="4" type="ORF">MHIB_28300</name>
</gene>
<dbReference type="GO" id="GO:0003700">
    <property type="term" value="F:DNA-binding transcription factor activity"/>
    <property type="evidence" value="ECO:0007669"/>
    <property type="project" value="TreeGrafter"/>
</dbReference>
<dbReference type="Proteomes" id="UP000467260">
    <property type="component" value="Chromosome"/>
</dbReference>
<dbReference type="InterPro" id="IPR001647">
    <property type="entry name" value="HTH_TetR"/>
</dbReference>
<dbReference type="RefSeq" id="WP_085137287.1">
    <property type="nucleotide sequence ID" value="NZ_AP022609.1"/>
</dbReference>
<keyword evidence="5" id="KW-1185">Reference proteome</keyword>
<dbReference type="PROSITE" id="PS50977">
    <property type="entry name" value="HTH_TETR_2"/>
    <property type="match status" value="1"/>
</dbReference>
<keyword evidence="1" id="KW-0805">Transcription regulation</keyword>
<reference evidence="4 5" key="1">
    <citation type="journal article" date="2019" name="Emerg. Microbes Infect.">
        <title>Comprehensive subspecies identification of 175 nontuberculous mycobacteria species based on 7547 genomic profiles.</title>
        <authorList>
            <person name="Matsumoto Y."/>
            <person name="Kinjo T."/>
            <person name="Motooka D."/>
            <person name="Nabeya D."/>
            <person name="Jung N."/>
            <person name="Uechi K."/>
            <person name="Horii T."/>
            <person name="Iida T."/>
            <person name="Fujita J."/>
            <person name="Nakamura S."/>
        </authorList>
    </citation>
    <scope>NUCLEOTIDE SEQUENCE [LARGE SCALE GENOMIC DNA]</scope>
    <source>
        <strain evidence="4 5">JCM 13571</strain>
    </source>
</reference>
<protein>
    <submittedName>
        <fullName evidence="4">TetR family transcriptional regulator</fullName>
    </submittedName>
</protein>
<sequence>MAVADKPEKMTAREVRRLQTRERLLGAATAEFKRTGMAQADVGAIVAAAGVAHGTFFFHFPTKEHVLLELERREEERIAKQFEKFLSAPQDLSGILAESARLVIDLESRLGDPLFTEFLALHFSPTRPSAENGEHHPLIVLIAECIERARQRGEVDGDVVAMNSAVFYLLGLYALLITTHDWPSRPELVADYLTRTLRGLGVRRPPESH</sequence>
<evidence type="ECO:0000256" key="1">
    <source>
        <dbReference type="ARBA" id="ARBA00023015"/>
    </source>
</evidence>
<keyword evidence="3" id="KW-0804">Transcription</keyword>
<dbReference type="InterPro" id="IPR009057">
    <property type="entry name" value="Homeodomain-like_sf"/>
</dbReference>
<dbReference type="Pfam" id="PF00440">
    <property type="entry name" value="TetR_N"/>
    <property type="match status" value="1"/>
</dbReference>
<dbReference type="GO" id="GO:0000976">
    <property type="term" value="F:transcription cis-regulatory region binding"/>
    <property type="evidence" value="ECO:0007669"/>
    <property type="project" value="TreeGrafter"/>
</dbReference>
<organism evidence="4 5">
    <name type="scientific">Mycolicibacter hiberniae</name>
    <dbReference type="NCBI Taxonomy" id="29314"/>
    <lineage>
        <taxon>Bacteria</taxon>
        <taxon>Bacillati</taxon>
        <taxon>Actinomycetota</taxon>
        <taxon>Actinomycetes</taxon>
        <taxon>Mycobacteriales</taxon>
        <taxon>Mycobacteriaceae</taxon>
        <taxon>Mycolicibacter</taxon>
    </lineage>
</organism>
<dbReference type="PANTHER" id="PTHR30055:SF234">
    <property type="entry name" value="HTH-TYPE TRANSCRIPTIONAL REGULATOR BETI"/>
    <property type="match status" value="1"/>
</dbReference>
<dbReference type="EMBL" id="AP022609">
    <property type="protein sequence ID" value="BBZ24412.1"/>
    <property type="molecule type" value="Genomic_DNA"/>
</dbReference>
<evidence type="ECO:0000256" key="3">
    <source>
        <dbReference type="ARBA" id="ARBA00023163"/>
    </source>
</evidence>
<dbReference type="InterPro" id="IPR050109">
    <property type="entry name" value="HTH-type_TetR-like_transc_reg"/>
</dbReference>
<dbReference type="OrthoDB" id="4544397at2"/>
<evidence type="ECO:0000256" key="2">
    <source>
        <dbReference type="ARBA" id="ARBA00023125"/>
    </source>
</evidence>
<dbReference type="SUPFAM" id="SSF46689">
    <property type="entry name" value="Homeodomain-like"/>
    <property type="match status" value="1"/>
</dbReference>
<dbReference type="AlphaFoldDB" id="A0A7I7X4G9"/>
<keyword evidence="2" id="KW-0238">DNA-binding</keyword>